<gene>
    <name evidence="1" type="ORF">ACFFJ3_12870</name>
</gene>
<organism evidence="1 2">
    <name type="scientific">Serratia aquatilis</name>
    <dbReference type="NCBI Taxonomy" id="1737515"/>
    <lineage>
        <taxon>Bacteria</taxon>
        <taxon>Pseudomonadati</taxon>
        <taxon>Pseudomonadota</taxon>
        <taxon>Gammaproteobacteria</taxon>
        <taxon>Enterobacterales</taxon>
        <taxon>Yersiniaceae</taxon>
        <taxon>Serratia</taxon>
    </lineage>
</organism>
<evidence type="ECO:0000313" key="1">
    <source>
        <dbReference type="EMBL" id="MFC0227388.1"/>
    </source>
</evidence>
<protein>
    <submittedName>
        <fullName evidence="1">Uncharacterized protein</fullName>
    </submittedName>
</protein>
<dbReference type="RefSeq" id="WP_380675888.1">
    <property type="nucleotide sequence ID" value="NZ_CP173186.1"/>
</dbReference>
<dbReference type="EMBL" id="JBHLXG010000010">
    <property type="protein sequence ID" value="MFC0227388.1"/>
    <property type="molecule type" value="Genomic_DNA"/>
</dbReference>
<reference evidence="1 2" key="1">
    <citation type="submission" date="2024-09" db="EMBL/GenBank/DDBJ databases">
        <authorList>
            <person name="Sun Q."/>
            <person name="Mori K."/>
        </authorList>
    </citation>
    <scope>NUCLEOTIDE SEQUENCE [LARGE SCALE GENOMIC DNA]</scope>
    <source>
        <strain evidence="1 2">CCM 8626</strain>
    </source>
</reference>
<comment type="caution">
    <text evidence="1">The sequence shown here is derived from an EMBL/GenBank/DDBJ whole genome shotgun (WGS) entry which is preliminary data.</text>
</comment>
<sequence>MNSKKVSNHVTGRDNEDYIFLDRLEDGTYQVRKGTSTEVSYLKWEGDESAYSIEEFLEANPQHKNKIEELIAEFESEEA</sequence>
<name>A0ABV6EEF2_9GAMM</name>
<proteinExistence type="predicted"/>
<dbReference type="Proteomes" id="UP001589792">
    <property type="component" value="Unassembled WGS sequence"/>
</dbReference>
<evidence type="ECO:0000313" key="2">
    <source>
        <dbReference type="Proteomes" id="UP001589792"/>
    </source>
</evidence>
<accession>A0ABV6EEF2</accession>
<keyword evidence="2" id="KW-1185">Reference proteome</keyword>